<dbReference type="EMBL" id="HBIB01032395">
    <property type="protein sequence ID" value="CAE0258703.1"/>
    <property type="molecule type" value="Transcribed_RNA"/>
</dbReference>
<dbReference type="AlphaFoldDB" id="A0A7S3DIY2"/>
<gene>
    <name evidence="2" type="ORF">PBIL07802_LOCUS20969</name>
</gene>
<evidence type="ECO:0000313" key="2">
    <source>
        <dbReference type="EMBL" id="CAE0258703.1"/>
    </source>
</evidence>
<reference evidence="2" key="1">
    <citation type="submission" date="2021-01" db="EMBL/GenBank/DDBJ databases">
        <authorList>
            <person name="Corre E."/>
            <person name="Pelletier E."/>
            <person name="Niang G."/>
            <person name="Scheremetjew M."/>
            <person name="Finn R."/>
            <person name="Kale V."/>
            <person name="Holt S."/>
            <person name="Cochrane G."/>
            <person name="Meng A."/>
            <person name="Brown T."/>
            <person name="Cohen L."/>
        </authorList>
    </citation>
    <scope>NUCLEOTIDE SEQUENCE</scope>
    <source>
        <strain evidence="2">NIES-2562</strain>
    </source>
</reference>
<proteinExistence type="predicted"/>
<protein>
    <submittedName>
        <fullName evidence="2">Uncharacterized protein</fullName>
    </submittedName>
</protein>
<feature type="region of interest" description="Disordered" evidence="1">
    <location>
        <begin position="1"/>
        <end position="60"/>
    </location>
</feature>
<evidence type="ECO:0000256" key="1">
    <source>
        <dbReference type="SAM" id="MobiDB-lite"/>
    </source>
</evidence>
<sequence>MYAALKLRTYEPLRSNAHGHGKESTTKGATPASPPRREKKSKLGRSKTASPLEKDPTVASRAALRSPYIATPFSIDAAHGPPNHAKAAVQSGVATAPAADAGLPTVLSSSFNFPKQGGAVWVSFLFFSSASFHFTRRLSAPTSPAQAVVVLFTAVHCSLSGHISHLRLLLYLTGRASWYPFRRFIF</sequence>
<accession>A0A7S3DIY2</accession>
<name>A0A7S3DIY2_9EUKA</name>
<organism evidence="2">
    <name type="scientific">Palpitomonas bilix</name>
    <dbReference type="NCBI Taxonomy" id="652834"/>
    <lineage>
        <taxon>Eukaryota</taxon>
        <taxon>Eukaryota incertae sedis</taxon>
    </lineage>
</organism>